<accession>A0A0P4VZQ5</accession>
<dbReference type="GO" id="GO:0005681">
    <property type="term" value="C:spliceosomal complex"/>
    <property type="evidence" value="ECO:0007669"/>
    <property type="project" value="TreeGrafter"/>
</dbReference>
<dbReference type="CDD" id="cd12429">
    <property type="entry name" value="RRM_DNAJC17"/>
    <property type="match status" value="1"/>
</dbReference>
<evidence type="ECO:0000256" key="1">
    <source>
        <dbReference type="ARBA" id="ARBA00004123"/>
    </source>
</evidence>
<dbReference type="GO" id="GO:0003723">
    <property type="term" value="F:RNA binding"/>
    <property type="evidence" value="ECO:0007669"/>
    <property type="project" value="UniProtKB-UniRule"/>
</dbReference>
<dbReference type="EMBL" id="GDRN01083861">
    <property type="protein sequence ID" value="JAI61596.1"/>
    <property type="molecule type" value="Transcribed_RNA"/>
</dbReference>
<reference evidence="11" key="1">
    <citation type="submission" date="2015-09" db="EMBL/GenBank/DDBJ databases">
        <title>Scylla olivacea transcriptome.</title>
        <authorList>
            <person name="Ikhwanuddin M."/>
        </authorList>
    </citation>
    <scope>NUCLEOTIDE SEQUENCE</scope>
</reference>
<dbReference type="PANTHER" id="PTHR44313">
    <property type="entry name" value="DNAJ HOMOLOG SUBFAMILY C MEMBER 17"/>
    <property type="match status" value="1"/>
</dbReference>
<keyword evidence="5" id="KW-0143">Chaperone</keyword>
<evidence type="ECO:0000256" key="8">
    <source>
        <dbReference type="SAM" id="MobiDB-lite"/>
    </source>
</evidence>
<dbReference type="InterPro" id="IPR035979">
    <property type="entry name" value="RBD_domain_sf"/>
</dbReference>
<evidence type="ECO:0000256" key="4">
    <source>
        <dbReference type="ARBA" id="ARBA00022884"/>
    </source>
</evidence>
<evidence type="ECO:0000256" key="2">
    <source>
        <dbReference type="ARBA" id="ARBA00004496"/>
    </source>
</evidence>
<dbReference type="Gene3D" id="1.10.287.110">
    <property type="entry name" value="DnaJ domain"/>
    <property type="match status" value="1"/>
</dbReference>
<dbReference type="SUPFAM" id="SSF54928">
    <property type="entry name" value="RNA-binding domain, RBD"/>
    <property type="match status" value="1"/>
</dbReference>
<dbReference type="PROSITE" id="PS50076">
    <property type="entry name" value="DNAJ_2"/>
    <property type="match status" value="1"/>
</dbReference>
<evidence type="ECO:0000256" key="5">
    <source>
        <dbReference type="ARBA" id="ARBA00023186"/>
    </source>
</evidence>
<dbReference type="InterPro" id="IPR052094">
    <property type="entry name" value="Pre-mRNA-splicing_ERAD"/>
</dbReference>
<dbReference type="InterPro" id="IPR000504">
    <property type="entry name" value="RRM_dom"/>
</dbReference>
<dbReference type="AlphaFoldDB" id="A0A0P4VZQ5"/>
<dbReference type="Pfam" id="PF00076">
    <property type="entry name" value="RRM_1"/>
    <property type="match status" value="1"/>
</dbReference>
<keyword evidence="4 7" id="KW-0694">RNA-binding</keyword>
<dbReference type="SUPFAM" id="SSF46565">
    <property type="entry name" value="Chaperone J-domain"/>
    <property type="match status" value="1"/>
</dbReference>
<evidence type="ECO:0000313" key="11">
    <source>
        <dbReference type="EMBL" id="JAI61597.1"/>
    </source>
</evidence>
<evidence type="ECO:0000259" key="10">
    <source>
        <dbReference type="PROSITE" id="PS50102"/>
    </source>
</evidence>
<dbReference type="PANTHER" id="PTHR44313:SF1">
    <property type="entry name" value="DNAJ HOMOLOG SUBFAMILY C MEMBER 17"/>
    <property type="match status" value="1"/>
</dbReference>
<dbReference type="PRINTS" id="PR00625">
    <property type="entry name" value="JDOMAIN"/>
</dbReference>
<sequence length="305" mass="35305">MSKKKYTELMKLDIYEILGLSLGANESEIKKAYRKKALKCHPDKNPDNPDAAAEFDQLQKILEVLLDAGTRKAYDKLLKGRKAAKLRAREADAKTQKLRSELEERERQAQEQPRLSEEERFRRELKRLEEEGRKLIEEELEKVNRKVEEELRGRNGAPGGTSEEAKSAESQGHKIKVKWTATEDWPGYTEEEIHRLFYKWGDINALVMKQRTKKGTALIDYKTKQGADMAVQFEKGMLGKPIEVTHMTAEPKKSDAKERKPKEAAVDLKPNYDYESVSAMNQRRQAERRKLIEQIMQEEGNSESR</sequence>
<protein>
    <recommendedName>
        <fullName evidence="12">J domain-containing protein</fullName>
    </recommendedName>
</protein>
<evidence type="ECO:0000256" key="6">
    <source>
        <dbReference type="ARBA" id="ARBA00023242"/>
    </source>
</evidence>
<evidence type="ECO:0008006" key="12">
    <source>
        <dbReference type="Google" id="ProtNLM"/>
    </source>
</evidence>
<evidence type="ECO:0000259" key="9">
    <source>
        <dbReference type="PROSITE" id="PS50076"/>
    </source>
</evidence>
<dbReference type="CDD" id="cd06257">
    <property type="entry name" value="DnaJ"/>
    <property type="match status" value="1"/>
</dbReference>
<keyword evidence="3" id="KW-0963">Cytoplasm</keyword>
<dbReference type="InterPro" id="IPR034254">
    <property type="entry name" value="DNAJC17_RRM"/>
</dbReference>
<dbReference type="Pfam" id="PF00226">
    <property type="entry name" value="DnaJ"/>
    <property type="match status" value="1"/>
</dbReference>
<name>A0A0P4VZQ5_SCYOL</name>
<dbReference type="Gene3D" id="3.30.70.330">
    <property type="match status" value="1"/>
</dbReference>
<dbReference type="InterPro" id="IPR012677">
    <property type="entry name" value="Nucleotide-bd_a/b_plait_sf"/>
</dbReference>
<proteinExistence type="predicted"/>
<dbReference type="GO" id="GO:0005737">
    <property type="term" value="C:cytoplasm"/>
    <property type="evidence" value="ECO:0007669"/>
    <property type="project" value="UniProtKB-SubCell"/>
</dbReference>
<keyword evidence="6" id="KW-0539">Nucleus</keyword>
<dbReference type="SMART" id="SM00271">
    <property type="entry name" value="DnaJ"/>
    <property type="match status" value="1"/>
</dbReference>
<evidence type="ECO:0000256" key="3">
    <source>
        <dbReference type="ARBA" id="ARBA00022490"/>
    </source>
</evidence>
<feature type="region of interest" description="Disordered" evidence="8">
    <location>
        <begin position="89"/>
        <end position="118"/>
    </location>
</feature>
<feature type="domain" description="J" evidence="9">
    <location>
        <begin position="13"/>
        <end position="78"/>
    </location>
</feature>
<feature type="domain" description="RRM" evidence="10">
    <location>
        <begin position="173"/>
        <end position="249"/>
    </location>
</feature>
<dbReference type="InterPro" id="IPR001623">
    <property type="entry name" value="DnaJ_domain"/>
</dbReference>
<dbReference type="PROSITE" id="PS50102">
    <property type="entry name" value="RRM"/>
    <property type="match status" value="1"/>
</dbReference>
<feature type="region of interest" description="Disordered" evidence="8">
    <location>
        <begin position="149"/>
        <end position="174"/>
    </location>
</feature>
<comment type="subcellular location">
    <subcellularLocation>
        <location evidence="2">Cytoplasm</location>
    </subcellularLocation>
    <subcellularLocation>
        <location evidence="1">Nucleus</location>
    </subcellularLocation>
</comment>
<organism evidence="11">
    <name type="scientific">Scylla olivacea</name>
    <name type="common">Orange mud crab</name>
    <name type="synonym">Cancer olivacea</name>
    <dbReference type="NCBI Taxonomy" id="85551"/>
    <lineage>
        <taxon>Eukaryota</taxon>
        <taxon>Metazoa</taxon>
        <taxon>Ecdysozoa</taxon>
        <taxon>Arthropoda</taxon>
        <taxon>Crustacea</taxon>
        <taxon>Multicrustacea</taxon>
        <taxon>Malacostraca</taxon>
        <taxon>Eumalacostraca</taxon>
        <taxon>Eucarida</taxon>
        <taxon>Decapoda</taxon>
        <taxon>Pleocyemata</taxon>
        <taxon>Brachyura</taxon>
        <taxon>Eubrachyura</taxon>
        <taxon>Portunoidea</taxon>
        <taxon>Portunidae</taxon>
        <taxon>Portuninae</taxon>
        <taxon>Scylla</taxon>
    </lineage>
</organism>
<dbReference type="InterPro" id="IPR036869">
    <property type="entry name" value="J_dom_sf"/>
</dbReference>
<dbReference type="GO" id="GO:0000390">
    <property type="term" value="P:spliceosomal complex disassembly"/>
    <property type="evidence" value="ECO:0007669"/>
    <property type="project" value="TreeGrafter"/>
</dbReference>
<evidence type="ECO:0000256" key="7">
    <source>
        <dbReference type="PROSITE-ProRule" id="PRU00176"/>
    </source>
</evidence>
<dbReference type="EMBL" id="GDRN01083858">
    <property type="protein sequence ID" value="JAI61597.1"/>
    <property type="molecule type" value="Transcribed_RNA"/>
</dbReference>